<gene>
    <name evidence="8 9" type="primary">selO</name>
    <name evidence="8" type="synonym">ydiU</name>
    <name evidence="9" type="ORF">LKMONMHP_2350</name>
</gene>
<comment type="catalytic activity">
    <reaction evidence="8">
        <text>L-threonyl-[protein] + ATP = 3-O-(5'-adenylyl)-L-threonyl-[protein] + diphosphate</text>
        <dbReference type="Rhea" id="RHEA:54292"/>
        <dbReference type="Rhea" id="RHEA-COMP:11060"/>
        <dbReference type="Rhea" id="RHEA-COMP:13847"/>
        <dbReference type="ChEBI" id="CHEBI:30013"/>
        <dbReference type="ChEBI" id="CHEBI:30616"/>
        <dbReference type="ChEBI" id="CHEBI:33019"/>
        <dbReference type="ChEBI" id="CHEBI:138113"/>
        <dbReference type="EC" id="2.7.7.108"/>
    </reaction>
</comment>
<feature type="binding site" evidence="8">
    <location>
        <position position="172"/>
    </location>
    <ligand>
        <name>ATP</name>
        <dbReference type="ChEBI" id="CHEBI:30616"/>
    </ligand>
</feature>
<dbReference type="PANTHER" id="PTHR32057:SF14">
    <property type="entry name" value="PROTEIN ADENYLYLTRANSFERASE SELO, MITOCHONDRIAL"/>
    <property type="match status" value="1"/>
</dbReference>
<feature type="binding site" evidence="8">
    <location>
        <position position="135"/>
    </location>
    <ligand>
        <name>ATP</name>
        <dbReference type="ChEBI" id="CHEBI:30616"/>
    </ligand>
</feature>
<comment type="cofactor">
    <cofactor evidence="8">
        <name>Mg(2+)</name>
        <dbReference type="ChEBI" id="CHEBI:18420"/>
    </cofactor>
    <cofactor evidence="8">
        <name>Mn(2+)</name>
        <dbReference type="ChEBI" id="CHEBI:29035"/>
    </cofactor>
</comment>
<comment type="function">
    <text evidence="8">Nucleotidyltransferase involved in the post-translational modification of proteins. It can catalyze the addition of adenosine monophosphate (AMP) or uridine monophosphate (UMP) to a protein, resulting in modifications known as AMPylation and UMPylation.</text>
</comment>
<comment type="similarity">
    <text evidence="1 8">Belongs to the SELO family.</text>
</comment>
<keyword evidence="3 8" id="KW-0548">Nucleotidyltransferase</keyword>
<evidence type="ECO:0000313" key="9">
    <source>
        <dbReference type="EMBL" id="GJE27491.1"/>
    </source>
</evidence>
<feature type="binding site" evidence="8">
    <location>
        <position position="159"/>
    </location>
    <ligand>
        <name>ATP</name>
        <dbReference type="ChEBI" id="CHEBI:30616"/>
    </ligand>
</feature>
<comment type="catalytic activity">
    <reaction evidence="8">
        <text>L-tyrosyl-[protein] + ATP = O-(5'-adenylyl)-L-tyrosyl-[protein] + diphosphate</text>
        <dbReference type="Rhea" id="RHEA:54288"/>
        <dbReference type="Rhea" id="RHEA-COMP:10136"/>
        <dbReference type="Rhea" id="RHEA-COMP:13846"/>
        <dbReference type="ChEBI" id="CHEBI:30616"/>
        <dbReference type="ChEBI" id="CHEBI:33019"/>
        <dbReference type="ChEBI" id="CHEBI:46858"/>
        <dbReference type="ChEBI" id="CHEBI:83624"/>
        <dbReference type="EC" id="2.7.7.108"/>
    </reaction>
</comment>
<dbReference type="Pfam" id="PF02696">
    <property type="entry name" value="SelO"/>
    <property type="match status" value="1"/>
</dbReference>
<dbReference type="Proteomes" id="UP001055156">
    <property type="component" value="Unassembled WGS sequence"/>
</dbReference>
<comment type="catalytic activity">
    <reaction evidence="8">
        <text>L-tyrosyl-[protein] + UTP = O-(5'-uridylyl)-L-tyrosyl-[protein] + diphosphate</text>
        <dbReference type="Rhea" id="RHEA:83887"/>
        <dbReference type="Rhea" id="RHEA-COMP:10136"/>
        <dbReference type="Rhea" id="RHEA-COMP:20238"/>
        <dbReference type="ChEBI" id="CHEBI:33019"/>
        <dbReference type="ChEBI" id="CHEBI:46398"/>
        <dbReference type="ChEBI" id="CHEBI:46858"/>
        <dbReference type="ChEBI" id="CHEBI:90602"/>
    </reaction>
</comment>
<feature type="binding site" evidence="8">
    <location>
        <position position="232"/>
    </location>
    <ligand>
        <name>ATP</name>
        <dbReference type="ChEBI" id="CHEBI:30616"/>
    </ligand>
</feature>
<protein>
    <recommendedName>
        <fullName evidence="8">Protein nucleotidyltransferase YdiU</fullName>
        <ecNumber evidence="8">2.7.7.-</ecNumber>
    </recommendedName>
    <alternativeName>
        <fullName evidence="8">Protein adenylyltransferase YdiU</fullName>
        <ecNumber evidence="8">2.7.7.108</ecNumber>
    </alternativeName>
    <alternativeName>
        <fullName evidence="8">Protein uridylyltransferase YdiU</fullName>
        <ecNumber evidence="8">2.7.7.-</ecNumber>
    </alternativeName>
</protein>
<keyword evidence="7 8" id="KW-0460">Magnesium</keyword>
<reference evidence="9" key="1">
    <citation type="journal article" date="2021" name="Front. Microbiol.">
        <title>Comprehensive Comparative Genomics and Phenotyping of Methylobacterium Species.</title>
        <authorList>
            <person name="Alessa O."/>
            <person name="Ogura Y."/>
            <person name="Fujitani Y."/>
            <person name="Takami H."/>
            <person name="Hayashi T."/>
            <person name="Sahin N."/>
            <person name="Tani A."/>
        </authorList>
    </citation>
    <scope>NUCLEOTIDE SEQUENCE</scope>
    <source>
        <strain evidence="9">NBRC 15689</strain>
    </source>
</reference>
<dbReference type="EC" id="2.7.7.108" evidence="8"/>
<dbReference type="GO" id="GO:0016779">
    <property type="term" value="F:nucleotidyltransferase activity"/>
    <property type="evidence" value="ECO:0007669"/>
    <property type="project" value="UniProtKB-KW"/>
</dbReference>
<dbReference type="PANTHER" id="PTHR32057">
    <property type="entry name" value="PROTEIN ADENYLYLTRANSFERASE SELO, MITOCHONDRIAL"/>
    <property type="match status" value="1"/>
</dbReference>
<feature type="binding site" evidence="8">
    <location>
        <position position="225"/>
    </location>
    <ligand>
        <name>ATP</name>
        <dbReference type="ChEBI" id="CHEBI:30616"/>
    </ligand>
</feature>
<comment type="catalytic activity">
    <reaction evidence="8">
        <text>L-seryl-[protein] + UTP = O-(5'-uridylyl)-L-seryl-[protein] + diphosphate</text>
        <dbReference type="Rhea" id="RHEA:64604"/>
        <dbReference type="Rhea" id="RHEA-COMP:9863"/>
        <dbReference type="Rhea" id="RHEA-COMP:16635"/>
        <dbReference type="ChEBI" id="CHEBI:29999"/>
        <dbReference type="ChEBI" id="CHEBI:33019"/>
        <dbReference type="ChEBI" id="CHEBI:46398"/>
        <dbReference type="ChEBI" id="CHEBI:156051"/>
    </reaction>
</comment>
<reference evidence="9" key="2">
    <citation type="submission" date="2021-08" db="EMBL/GenBank/DDBJ databases">
        <authorList>
            <person name="Tani A."/>
            <person name="Ola A."/>
            <person name="Ogura Y."/>
            <person name="Katsura K."/>
            <person name="Hayashi T."/>
        </authorList>
    </citation>
    <scope>NUCLEOTIDE SEQUENCE</scope>
    <source>
        <strain evidence="9">NBRC 15689</strain>
    </source>
</reference>
<dbReference type="EMBL" id="BPQV01000006">
    <property type="protein sequence ID" value="GJE27491.1"/>
    <property type="molecule type" value="Genomic_DNA"/>
</dbReference>
<evidence type="ECO:0000256" key="3">
    <source>
        <dbReference type="ARBA" id="ARBA00022695"/>
    </source>
</evidence>
<feature type="binding site" evidence="8">
    <location>
        <position position="313"/>
    </location>
    <ligand>
        <name>Mg(2+)</name>
        <dbReference type="ChEBI" id="CHEBI:18420"/>
    </ligand>
</feature>
<keyword evidence="5 8" id="KW-0547">Nucleotide-binding</keyword>
<keyword evidence="2 8" id="KW-0808">Transferase</keyword>
<proteinExistence type="inferred from homology"/>
<dbReference type="HAMAP" id="MF_00692">
    <property type="entry name" value="SelO"/>
    <property type="match status" value="1"/>
</dbReference>
<evidence type="ECO:0000313" key="10">
    <source>
        <dbReference type="Proteomes" id="UP001055156"/>
    </source>
</evidence>
<evidence type="ECO:0000256" key="2">
    <source>
        <dbReference type="ARBA" id="ARBA00022679"/>
    </source>
</evidence>
<feature type="active site" description="Proton acceptor" evidence="8">
    <location>
        <position position="303"/>
    </location>
</feature>
<feature type="binding site" evidence="8">
    <location>
        <position position="138"/>
    </location>
    <ligand>
        <name>ATP</name>
        <dbReference type="ChEBI" id="CHEBI:30616"/>
    </ligand>
</feature>
<accession>A0ABQ4T8W4</accession>
<organism evidence="9 10">
    <name type="scientific">Methylobacterium organophilum</name>
    <dbReference type="NCBI Taxonomy" id="410"/>
    <lineage>
        <taxon>Bacteria</taxon>
        <taxon>Pseudomonadati</taxon>
        <taxon>Pseudomonadota</taxon>
        <taxon>Alphaproteobacteria</taxon>
        <taxon>Hyphomicrobiales</taxon>
        <taxon>Methylobacteriaceae</taxon>
        <taxon>Methylobacterium</taxon>
    </lineage>
</organism>
<keyword evidence="4 8" id="KW-0479">Metal-binding</keyword>
<evidence type="ECO:0000256" key="6">
    <source>
        <dbReference type="ARBA" id="ARBA00022840"/>
    </source>
</evidence>
<evidence type="ECO:0000256" key="7">
    <source>
        <dbReference type="ARBA" id="ARBA00022842"/>
    </source>
</evidence>
<keyword evidence="10" id="KW-1185">Reference proteome</keyword>
<comment type="catalytic activity">
    <reaction evidence="8">
        <text>L-histidyl-[protein] + UTP = N(tele)-(5'-uridylyl)-L-histidyl-[protein] + diphosphate</text>
        <dbReference type="Rhea" id="RHEA:83891"/>
        <dbReference type="Rhea" id="RHEA-COMP:9745"/>
        <dbReference type="Rhea" id="RHEA-COMP:20239"/>
        <dbReference type="ChEBI" id="CHEBI:29979"/>
        <dbReference type="ChEBI" id="CHEBI:33019"/>
        <dbReference type="ChEBI" id="CHEBI:46398"/>
        <dbReference type="ChEBI" id="CHEBI:233474"/>
    </reaction>
</comment>
<keyword evidence="6 8" id="KW-0067">ATP-binding</keyword>
<name>A0ABQ4T8W4_METOR</name>
<evidence type="ECO:0000256" key="4">
    <source>
        <dbReference type="ARBA" id="ARBA00022723"/>
    </source>
</evidence>
<dbReference type="InterPro" id="IPR003846">
    <property type="entry name" value="SelO"/>
</dbReference>
<feature type="binding site" evidence="8">
    <location>
        <position position="137"/>
    </location>
    <ligand>
        <name>ATP</name>
        <dbReference type="ChEBI" id="CHEBI:30616"/>
    </ligand>
</feature>
<feature type="binding site" evidence="8">
    <location>
        <position position="171"/>
    </location>
    <ligand>
        <name>ATP</name>
        <dbReference type="ChEBI" id="CHEBI:30616"/>
    </ligand>
</feature>
<dbReference type="NCBIfam" id="NF000658">
    <property type="entry name" value="PRK00029.1"/>
    <property type="match status" value="1"/>
</dbReference>
<sequence>MTDCAATAADPGQGLRNVRCIPGASAWVDGRRALHDLPPLTRAPWSPPLPSPKTSRRHADLGPDFYDVVAPADFPQAILRYRNQDWAQRVGLDGLSEAAWIAHFARFEPLPGSFEKPLALRYHGHQFRSYNPDLGDGRGFLFAQLHDLRDGRLLDLGTKGSGRTPWSRTADGRLTLKGGVREVLATALLEALGVETSKSFSLIETGEALERGDEPSPTRSAVLVRLSHAHLRIGTFQRFLFLDEPHNIARLVDHVVATYYPDIQEADPAERARAFFTALTTRVARMGAQWMAAGFVHGVLNTDNINVTGESFDYGPWRFAPENDPAFTAAYFDQFGLYSFGRQPEALFWNLSRLAECLIPLVPQDRLEAALKGFGPALQQGFAEAILFRLGIVPREGEGEAALHRLVGSFWSFLETTRAPFERVFFDWRGGLASEARAAASPAAPFYARDAFRPVHAALQAMRPAADANLDHPYFADPAPCTLLIDEVEALWAPIAERDDWSALEAKLAAIARMGQAYGTRPEPA</sequence>
<evidence type="ECO:0000256" key="5">
    <source>
        <dbReference type="ARBA" id="ARBA00022741"/>
    </source>
</evidence>
<evidence type="ECO:0000256" key="1">
    <source>
        <dbReference type="ARBA" id="ARBA00009747"/>
    </source>
</evidence>
<evidence type="ECO:0000256" key="8">
    <source>
        <dbReference type="HAMAP-Rule" id="MF_00692"/>
    </source>
</evidence>
<feature type="binding site" evidence="8">
    <location>
        <position position="304"/>
    </location>
    <ligand>
        <name>Mg(2+)</name>
        <dbReference type="ChEBI" id="CHEBI:18420"/>
    </ligand>
</feature>
<keyword evidence="8" id="KW-0464">Manganese</keyword>
<feature type="binding site" evidence="8">
    <location>
        <position position="313"/>
    </location>
    <ligand>
        <name>ATP</name>
        <dbReference type="ChEBI" id="CHEBI:30616"/>
    </ligand>
</feature>
<dbReference type="EC" id="2.7.7.-" evidence="8"/>
<comment type="catalytic activity">
    <reaction evidence="8">
        <text>L-seryl-[protein] + ATP = 3-O-(5'-adenylyl)-L-seryl-[protein] + diphosphate</text>
        <dbReference type="Rhea" id="RHEA:58120"/>
        <dbReference type="Rhea" id="RHEA-COMP:9863"/>
        <dbReference type="Rhea" id="RHEA-COMP:15073"/>
        <dbReference type="ChEBI" id="CHEBI:29999"/>
        <dbReference type="ChEBI" id="CHEBI:30616"/>
        <dbReference type="ChEBI" id="CHEBI:33019"/>
        <dbReference type="ChEBI" id="CHEBI:142516"/>
        <dbReference type="EC" id="2.7.7.108"/>
    </reaction>
</comment>
<comment type="caution">
    <text evidence="9">The sequence shown here is derived from an EMBL/GenBank/DDBJ whole genome shotgun (WGS) entry which is preliminary data.</text>
</comment>